<proteinExistence type="predicted"/>
<gene>
    <name evidence="2" type="ORF">SMN809_LOCUS81132</name>
</gene>
<comment type="caution">
    <text evidence="2">The sequence shown here is derived from an EMBL/GenBank/DDBJ whole genome shotgun (WGS) entry which is preliminary data.</text>
</comment>
<feature type="region of interest" description="Disordered" evidence="1">
    <location>
        <begin position="59"/>
        <end position="84"/>
    </location>
</feature>
<accession>A0A8S3JJQ9</accession>
<evidence type="ECO:0000313" key="3">
    <source>
        <dbReference type="Proteomes" id="UP000676336"/>
    </source>
</evidence>
<dbReference type="Proteomes" id="UP000676336">
    <property type="component" value="Unassembled WGS sequence"/>
</dbReference>
<protein>
    <submittedName>
        <fullName evidence="2">Uncharacterized protein</fullName>
    </submittedName>
</protein>
<organism evidence="2 3">
    <name type="scientific">Rotaria magnacalcarata</name>
    <dbReference type="NCBI Taxonomy" id="392030"/>
    <lineage>
        <taxon>Eukaryota</taxon>
        <taxon>Metazoa</taxon>
        <taxon>Spiralia</taxon>
        <taxon>Gnathifera</taxon>
        <taxon>Rotifera</taxon>
        <taxon>Eurotatoria</taxon>
        <taxon>Bdelloidea</taxon>
        <taxon>Philodinida</taxon>
        <taxon>Philodinidae</taxon>
        <taxon>Rotaria</taxon>
    </lineage>
</organism>
<reference evidence="2" key="1">
    <citation type="submission" date="2021-02" db="EMBL/GenBank/DDBJ databases">
        <authorList>
            <person name="Nowell W R."/>
        </authorList>
    </citation>
    <scope>NUCLEOTIDE SEQUENCE</scope>
</reference>
<feature type="non-terminal residue" evidence="2">
    <location>
        <position position="1"/>
    </location>
</feature>
<dbReference type="EMBL" id="CAJOBI010347377">
    <property type="protein sequence ID" value="CAF5218829.1"/>
    <property type="molecule type" value="Genomic_DNA"/>
</dbReference>
<sequence>MPSKKGKESSKTILDPSQFLNEINHFKLRLDTLEKERYELEDKVRRLQEENETYKSRLANGNNDWIGSRSTSALNGRATPLSTA</sequence>
<evidence type="ECO:0000313" key="2">
    <source>
        <dbReference type="EMBL" id="CAF5218829.1"/>
    </source>
</evidence>
<dbReference type="AlphaFoldDB" id="A0A8S3JJQ9"/>
<evidence type="ECO:0000256" key="1">
    <source>
        <dbReference type="SAM" id="MobiDB-lite"/>
    </source>
</evidence>
<name>A0A8S3JJQ9_9BILA</name>